<feature type="chain" id="PRO_5022892529" evidence="4">
    <location>
        <begin position="20"/>
        <end position="1137"/>
    </location>
</feature>
<dbReference type="KEGG" id="talb:FTW19_07150"/>
<proteinExistence type="predicted"/>
<keyword evidence="3" id="KW-0998">Cell outer membrane</keyword>
<keyword evidence="2" id="KW-0472">Membrane</keyword>
<dbReference type="InterPro" id="IPR057601">
    <property type="entry name" value="Oar-like_b-barrel"/>
</dbReference>
<protein>
    <submittedName>
        <fullName evidence="6">Carboxypeptidase regulatory-like domain-containing protein</fullName>
    </submittedName>
</protein>
<dbReference type="InterPro" id="IPR036942">
    <property type="entry name" value="Beta-barrel_TonB_sf"/>
</dbReference>
<name>A0A5B9EBH7_9BACT</name>
<dbReference type="InterPro" id="IPR008969">
    <property type="entry name" value="CarboxyPept-like_regulatory"/>
</dbReference>
<dbReference type="RefSeq" id="WP_147646981.1">
    <property type="nucleotide sequence ID" value="NZ_CP042806.1"/>
</dbReference>
<keyword evidence="6" id="KW-0121">Carboxypeptidase</keyword>
<evidence type="ECO:0000256" key="4">
    <source>
        <dbReference type="SAM" id="SignalP"/>
    </source>
</evidence>
<dbReference type="Proteomes" id="UP000321820">
    <property type="component" value="Chromosome"/>
</dbReference>
<organism evidence="6 7">
    <name type="scientific">Terriglobus albidus</name>
    <dbReference type="NCBI Taxonomy" id="1592106"/>
    <lineage>
        <taxon>Bacteria</taxon>
        <taxon>Pseudomonadati</taxon>
        <taxon>Acidobacteriota</taxon>
        <taxon>Terriglobia</taxon>
        <taxon>Terriglobales</taxon>
        <taxon>Acidobacteriaceae</taxon>
        <taxon>Terriglobus</taxon>
    </lineage>
</organism>
<dbReference type="SUPFAM" id="SSF49464">
    <property type="entry name" value="Carboxypeptidase regulatory domain-like"/>
    <property type="match status" value="1"/>
</dbReference>
<dbReference type="Gene3D" id="2.60.40.1120">
    <property type="entry name" value="Carboxypeptidase-like, regulatory domain"/>
    <property type="match status" value="1"/>
</dbReference>
<dbReference type="AlphaFoldDB" id="A0A5B9EBH7"/>
<evidence type="ECO:0000256" key="1">
    <source>
        <dbReference type="ARBA" id="ARBA00004442"/>
    </source>
</evidence>
<keyword evidence="7" id="KW-1185">Reference proteome</keyword>
<dbReference type="SUPFAM" id="SSF56935">
    <property type="entry name" value="Porins"/>
    <property type="match status" value="1"/>
</dbReference>
<gene>
    <name evidence="6" type="ORF">FTW19_07150</name>
</gene>
<evidence type="ECO:0000313" key="6">
    <source>
        <dbReference type="EMBL" id="QEE27791.1"/>
    </source>
</evidence>
<keyword evidence="6" id="KW-0378">Hydrolase</keyword>
<dbReference type="Pfam" id="PF25183">
    <property type="entry name" value="OMP_b-brl_4"/>
    <property type="match status" value="1"/>
</dbReference>
<dbReference type="OrthoDB" id="97893at2"/>
<comment type="subcellular location">
    <subcellularLocation>
        <location evidence="1">Cell outer membrane</location>
    </subcellularLocation>
</comment>
<sequence length="1137" mass="121730">MKLIRLALLLAIFCIPSFGQMTTARLVGTVTDQSGAVIPNATVVVKNIRTGESRTVTTNESGLYIIPSLVPSEYEVKVTASGFSDAESKGVVLAVGQELVKDISLPVAGSATSVLVDAGQLVALDTSSARIGANIASREIEDLPINGRQVSQLYLLAPGATNVGSGNFGEIRFSGRAVEQNILRLDGVEATAIIDAAPGNLNGEANSIFRLQQSLEAIQEFRVDSNSYPAEMGTGTGGQISFVTKSGSNAFHGSVFEYLRNDFFDARNTFNAKNVANNSPKFRLNQFGGSVGGPLIKDKLFFFGVYEGLRQYWNVASTGNTISNYTISRIPANSPIRNVVGAYPLDRNPIAIEQPGATFSDGTVNGATGRELVSVSRSVPFSLTENFAAVRFDYHFNEKYSSYVRFNRDQGTANQTQDPALGLTQNKYVPQNGVIALNQVLSASMFNETKVGFNYAKTRVNGVSGPSPNADLSASLFSIANAVKPGGLVTTSSSFTGRGAPYTAWSISPIDNFSIIKGNHNLKFGFESRIIKIYNDQLGGTQYTFNSVSNFVNNVPDTTAFNGDLSALSPFSGLSGNAQMRQNYYIGYGQDEWKLRPTLTLAYGVRYEYFQPLHEVNDKYVFFDMSTATLYSSGRVAAFPKYNKSWFGSSTKNIGPRVGLTWAPAGLHNNTVVRVGAGIFFGPGQTEDQVQPEANDRVGRSFSNGAQPYPVNTSALLSSFDANNLSGFQPRAYAPYYHLPERVATYTFSIQQQLPGQMQMMIGYVGSQGRNLFLRSITNRISGVTTNASTGAGTAIREFGSRYGEIDYKTSGGTNHYHSLQSTLQRRFRQGLSLGAQYTWAKELGTTSGSNEASTAQNPYDFNTEYGRGNFDIRHSLNATVLYDLPIGHGKSMDFGGIGNALLGGWQAGGIVNFRSGLPVDVLITRPDIAYVGTPTSGTYAGKVYSSPVLSSSCPAYSSGTTNVNAGVCTTAVVNVPGGGNTRNIRRVNLVPGVNPYINVGKQLLNPAAFTIPAPGTFGTLRRNALNGASLAQLDMTLEKTFTITERVKFDFKAEGFNILNHPNYAVPGAIRLVQGIGTGGNTASPTTPTIAPGVQPGQAFSAGTAGTNFGTFTNTVGNQVGQGANRQLQLSGRINF</sequence>
<reference evidence="6 7" key="1">
    <citation type="submission" date="2019-08" db="EMBL/GenBank/DDBJ databases">
        <title>Complete genome sequence of Terriglobus albidus strain ORNL.</title>
        <authorList>
            <person name="Podar M."/>
        </authorList>
    </citation>
    <scope>NUCLEOTIDE SEQUENCE [LARGE SCALE GENOMIC DNA]</scope>
    <source>
        <strain evidence="6 7">ORNL</strain>
    </source>
</reference>
<dbReference type="GO" id="GO:0009279">
    <property type="term" value="C:cell outer membrane"/>
    <property type="evidence" value="ECO:0007669"/>
    <property type="project" value="UniProtKB-SubCell"/>
</dbReference>
<feature type="domain" description="TonB-dependent transporter Oar-like beta-barrel" evidence="5">
    <location>
        <begin position="243"/>
        <end position="1130"/>
    </location>
</feature>
<evidence type="ECO:0000313" key="7">
    <source>
        <dbReference type="Proteomes" id="UP000321820"/>
    </source>
</evidence>
<evidence type="ECO:0000259" key="5">
    <source>
        <dbReference type="Pfam" id="PF25183"/>
    </source>
</evidence>
<dbReference type="EMBL" id="CP042806">
    <property type="protein sequence ID" value="QEE27791.1"/>
    <property type="molecule type" value="Genomic_DNA"/>
</dbReference>
<feature type="signal peptide" evidence="4">
    <location>
        <begin position="1"/>
        <end position="19"/>
    </location>
</feature>
<evidence type="ECO:0000256" key="2">
    <source>
        <dbReference type="ARBA" id="ARBA00023136"/>
    </source>
</evidence>
<accession>A0A5B9EBH7</accession>
<dbReference type="GO" id="GO:0004180">
    <property type="term" value="F:carboxypeptidase activity"/>
    <property type="evidence" value="ECO:0007669"/>
    <property type="project" value="UniProtKB-KW"/>
</dbReference>
<keyword evidence="6" id="KW-0645">Protease</keyword>
<evidence type="ECO:0000256" key="3">
    <source>
        <dbReference type="ARBA" id="ARBA00023237"/>
    </source>
</evidence>
<keyword evidence="4" id="KW-0732">Signal</keyword>
<dbReference type="Pfam" id="PF13620">
    <property type="entry name" value="CarboxypepD_reg"/>
    <property type="match status" value="1"/>
</dbReference>
<dbReference type="Gene3D" id="2.40.170.20">
    <property type="entry name" value="TonB-dependent receptor, beta-barrel domain"/>
    <property type="match status" value="1"/>
</dbReference>